<evidence type="ECO:0000313" key="6">
    <source>
        <dbReference type="Proteomes" id="UP000002654"/>
    </source>
</evidence>
<comment type="function">
    <text evidence="3">Could be responsible for synthesis of pseudouridine from uracil-13 in transfer RNAs.</text>
</comment>
<evidence type="ECO:0000313" key="5">
    <source>
        <dbReference type="EMBL" id="CCC82250.1"/>
    </source>
</evidence>
<sequence length="415" mass="46446">MCSRMIPAPEFDRSLGIELYMTDTEPCGGRIKERPEDFIVEEVLEGGHLIAISGAELPRSRPGPWLLVHVVKRDVDTLKLIEELRKTLKLKGDEIKIGGIKDARAVASHVISLYKIRPEDLPRIPGVVYKDFAYADAPITPARIEGNKFTVVIRETDCGCALKTAELLRNVPIANYYGYQRFGTIRPTSHLLGRALVKRDPEEFLNVMFCKIFEGESELVKEARLLACRGDYDKALEKMPKSMLEERALLKALSSGQSLWNAIAAIPRNILKIYLEAYQAYLFNRMLSLRLREGIATMPDDLVMLGNYPILASHAGGAGIPVLPVPGAGIVVPESRAREYLRKILREEGLELQDFAAVRVSVSGSYRRVFVEPRDLAYSCKGGEMTISFILPRGSYATLILREIVKPRTPHLHGF</sequence>
<dbReference type="InterPro" id="IPR001656">
    <property type="entry name" value="PsdUridine_synth_TruD"/>
</dbReference>
<gene>
    <name evidence="3 5" type="primary">truD</name>
    <name evidence="5" type="ordered locus">TTX_1626</name>
</gene>
<dbReference type="Gene3D" id="3.30.2350.20">
    <property type="entry name" value="TruD, catalytic domain"/>
    <property type="match status" value="1"/>
</dbReference>
<dbReference type="GO" id="GO:0031119">
    <property type="term" value="P:tRNA pseudouridine synthesis"/>
    <property type="evidence" value="ECO:0007669"/>
    <property type="project" value="UniProtKB-UniRule"/>
</dbReference>
<dbReference type="PANTHER" id="PTHR13326:SF21">
    <property type="entry name" value="PSEUDOURIDYLATE SYNTHASE PUS7L"/>
    <property type="match status" value="1"/>
</dbReference>
<comment type="similarity">
    <text evidence="1 3">Belongs to the pseudouridine synthase TruD family.</text>
</comment>
<reference evidence="5 6" key="1">
    <citation type="journal article" date="2011" name="PLoS ONE">
        <title>The complete genome sequence of Thermoproteus tenax: a physiologically versatile member of the Crenarchaeota.</title>
        <authorList>
            <person name="Siebers B."/>
            <person name="Zaparty M."/>
            <person name="Raddatz G."/>
            <person name="Tjaden B."/>
            <person name="Albers S.V."/>
            <person name="Bell S.D."/>
            <person name="Blombach F."/>
            <person name="Kletzin A."/>
            <person name="Kyrpides N."/>
            <person name="Lanz C."/>
            <person name="Plagens A."/>
            <person name="Rampp M."/>
            <person name="Rosinus A."/>
            <person name="von Jan M."/>
            <person name="Makarova K.S."/>
            <person name="Klenk H.P."/>
            <person name="Schuster S.C."/>
            <person name="Hensel R."/>
        </authorList>
    </citation>
    <scope>NUCLEOTIDE SEQUENCE [LARGE SCALE GENOMIC DNA]</scope>
    <source>
        <strain evidence="6">ATCC 35583 / DSM 2078 / JCM 9277 / NBRC 100435 / Kra 1</strain>
    </source>
</reference>
<dbReference type="PIRSF" id="PIRSF037016">
    <property type="entry name" value="Pseudouridin_synth_euk_prd"/>
    <property type="match status" value="1"/>
</dbReference>
<dbReference type="SUPFAM" id="SSF55120">
    <property type="entry name" value="Pseudouridine synthase"/>
    <property type="match status" value="1"/>
</dbReference>
<dbReference type="HAMAP" id="MF_01082">
    <property type="entry name" value="TruD"/>
    <property type="match status" value="1"/>
</dbReference>
<dbReference type="GO" id="GO:0003723">
    <property type="term" value="F:RNA binding"/>
    <property type="evidence" value="ECO:0007669"/>
    <property type="project" value="InterPro"/>
</dbReference>
<evidence type="ECO:0000256" key="2">
    <source>
        <dbReference type="ARBA" id="ARBA00023235"/>
    </source>
</evidence>
<evidence type="ECO:0000256" key="1">
    <source>
        <dbReference type="ARBA" id="ARBA00007953"/>
    </source>
</evidence>
<dbReference type="PROSITE" id="PS50984">
    <property type="entry name" value="TRUD"/>
    <property type="match status" value="1"/>
</dbReference>
<proteinExistence type="inferred from homology"/>
<name>G4RL05_THETK</name>
<keyword evidence="6" id="KW-1185">Reference proteome</keyword>
<comment type="catalytic activity">
    <reaction evidence="3">
        <text>uridine(13) in tRNA = pseudouridine(13) in tRNA</text>
        <dbReference type="Rhea" id="RHEA:42540"/>
        <dbReference type="Rhea" id="RHEA-COMP:10105"/>
        <dbReference type="Rhea" id="RHEA-COMP:10106"/>
        <dbReference type="ChEBI" id="CHEBI:65314"/>
        <dbReference type="ChEBI" id="CHEBI:65315"/>
        <dbReference type="EC" id="5.4.99.27"/>
    </reaction>
</comment>
<dbReference type="Pfam" id="PF01142">
    <property type="entry name" value="TruD"/>
    <property type="match status" value="1"/>
</dbReference>
<keyword evidence="2 3" id="KW-0413">Isomerase</keyword>
<organism evidence="5 6">
    <name type="scientific">Thermoproteus tenax (strain ATCC 35583 / DSM 2078 / JCM 9277 / NBRC 100435 / Kra 1)</name>
    <dbReference type="NCBI Taxonomy" id="768679"/>
    <lineage>
        <taxon>Archaea</taxon>
        <taxon>Thermoproteota</taxon>
        <taxon>Thermoprotei</taxon>
        <taxon>Thermoproteales</taxon>
        <taxon>Thermoproteaceae</taxon>
        <taxon>Thermoproteus</taxon>
    </lineage>
</organism>
<dbReference type="STRING" id="768679.TTX_1626"/>
<dbReference type="PANTHER" id="PTHR13326">
    <property type="entry name" value="TRNA PSEUDOURIDINE SYNTHASE D"/>
    <property type="match status" value="1"/>
</dbReference>
<dbReference type="PaxDb" id="768679-TTX_1626"/>
<dbReference type="GO" id="GO:0160150">
    <property type="term" value="F:tRNA pseudouridine(13) synthase activity"/>
    <property type="evidence" value="ECO:0007669"/>
    <property type="project" value="UniProtKB-EC"/>
</dbReference>
<keyword evidence="3" id="KW-0819">tRNA processing</keyword>
<dbReference type="GO" id="GO:0016829">
    <property type="term" value="F:lyase activity"/>
    <property type="evidence" value="ECO:0007669"/>
    <property type="project" value="UniProtKB-KW"/>
</dbReference>
<dbReference type="Gene3D" id="3.30.70.3160">
    <property type="match status" value="1"/>
</dbReference>
<dbReference type="HOGENOM" id="CLU_005281_4_1_2"/>
<dbReference type="Proteomes" id="UP000002654">
    <property type="component" value="Chromosome"/>
</dbReference>
<feature type="domain" description="TRUD" evidence="4">
    <location>
        <begin position="172"/>
        <end position="372"/>
    </location>
</feature>
<dbReference type="InterPro" id="IPR011760">
    <property type="entry name" value="PsdUridine_synth_TruD_insert"/>
</dbReference>
<evidence type="ECO:0000256" key="3">
    <source>
        <dbReference type="HAMAP-Rule" id="MF_01082"/>
    </source>
</evidence>
<dbReference type="EC" id="5.4.99.27" evidence="3"/>
<dbReference type="NCBIfam" id="TIGR00094">
    <property type="entry name" value="tRNA_TruD_broad"/>
    <property type="match status" value="1"/>
</dbReference>
<evidence type="ECO:0000259" key="4">
    <source>
        <dbReference type="PROSITE" id="PS50984"/>
    </source>
</evidence>
<dbReference type="eggNOG" id="arCOG04252">
    <property type="taxonomic scope" value="Archaea"/>
</dbReference>
<feature type="active site" description="Nucleophile" evidence="3">
    <location>
        <position position="102"/>
    </location>
</feature>
<dbReference type="PATRIC" id="fig|768679.9.peg.1647"/>
<dbReference type="AlphaFoldDB" id="G4RL05"/>
<dbReference type="InterPro" id="IPR042214">
    <property type="entry name" value="TruD_catalytic"/>
</dbReference>
<dbReference type="Gene3D" id="1.10.1510.30">
    <property type="match status" value="1"/>
</dbReference>
<dbReference type="InterPro" id="IPR020103">
    <property type="entry name" value="PsdUridine_synth_cat_dom_sf"/>
</dbReference>
<dbReference type="KEGG" id="ttn:TTX_1626"/>
<dbReference type="EMBL" id="FN869859">
    <property type="protein sequence ID" value="CCC82250.1"/>
    <property type="molecule type" value="Genomic_DNA"/>
</dbReference>
<accession>G4RL05</accession>
<protein>
    <recommendedName>
        <fullName evidence="3">Probable tRNA pseudouridine synthase D</fullName>
        <ecNumber evidence="3">5.4.99.27</ecNumber>
    </recommendedName>
    <alternativeName>
        <fullName evidence="3">tRNA pseudouridine(13) synthase</fullName>
    </alternativeName>
    <alternativeName>
        <fullName evidence="3">tRNA pseudouridylate synthase D</fullName>
    </alternativeName>
    <alternativeName>
        <fullName evidence="3">tRNA-uridine isomerase D</fullName>
    </alternativeName>
</protein>
<keyword evidence="5" id="KW-0456">Lyase</keyword>